<dbReference type="EMBL" id="GGEC01008452">
    <property type="protein sequence ID" value="MBW88935.1"/>
    <property type="molecule type" value="Transcribed_RNA"/>
</dbReference>
<proteinExistence type="predicted"/>
<accession>A0A2P2J647</accession>
<name>A0A2P2J647_RHIMU</name>
<reference evidence="1" key="1">
    <citation type="submission" date="2018-02" db="EMBL/GenBank/DDBJ databases">
        <title>Rhizophora mucronata_Transcriptome.</title>
        <authorList>
            <person name="Meera S.P."/>
            <person name="Sreeshan A."/>
            <person name="Augustine A."/>
        </authorList>
    </citation>
    <scope>NUCLEOTIDE SEQUENCE</scope>
    <source>
        <tissue evidence="1">Leaf</tissue>
    </source>
</reference>
<sequence>MGFNQIFATKKVLEAKPTTTMTRSKPRRTRRAYTV</sequence>
<organism evidence="1">
    <name type="scientific">Rhizophora mucronata</name>
    <name type="common">Asiatic mangrove</name>
    <dbReference type="NCBI Taxonomy" id="61149"/>
    <lineage>
        <taxon>Eukaryota</taxon>
        <taxon>Viridiplantae</taxon>
        <taxon>Streptophyta</taxon>
        <taxon>Embryophyta</taxon>
        <taxon>Tracheophyta</taxon>
        <taxon>Spermatophyta</taxon>
        <taxon>Magnoliopsida</taxon>
        <taxon>eudicotyledons</taxon>
        <taxon>Gunneridae</taxon>
        <taxon>Pentapetalae</taxon>
        <taxon>rosids</taxon>
        <taxon>fabids</taxon>
        <taxon>Malpighiales</taxon>
        <taxon>Rhizophoraceae</taxon>
        <taxon>Rhizophora</taxon>
    </lineage>
</organism>
<evidence type="ECO:0000313" key="1">
    <source>
        <dbReference type="EMBL" id="MBW88935.1"/>
    </source>
</evidence>
<protein>
    <submittedName>
        <fullName evidence="1">Uncharacterized protein</fullName>
    </submittedName>
</protein>
<dbReference type="AlphaFoldDB" id="A0A2P2J647"/>